<dbReference type="Proteomes" id="UP000299084">
    <property type="component" value="Unassembled WGS sequence"/>
</dbReference>
<gene>
    <name evidence="2" type="ORF">Cadr_000025457</name>
</gene>
<keyword evidence="3" id="KW-1185">Reference proteome</keyword>
<dbReference type="GO" id="GO:0000981">
    <property type="term" value="F:DNA-binding transcription factor activity, RNA polymerase II-specific"/>
    <property type="evidence" value="ECO:0007669"/>
    <property type="project" value="TreeGrafter"/>
</dbReference>
<organism evidence="2 3">
    <name type="scientific">Camelus dromedarius</name>
    <name type="common">Dromedary</name>
    <name type="synonym">Arabian camel</name>
    <dbReference type="NCBI Taxonomy" id="9838"/>
    <lineage>
        <taxon>Eukaryota</taxon>
        <taxon>Metazoa</taxon>
        <taxon>Chordata</taxon>
        <taxon>Craniata</taxon>
        <taxon>Vertebrata</taxon>
        <taxon>Euteleostomi</taxon>
        <taxon>Mammalia</taxon>
        <taxon>Eutheria</taxon>
        <taxon>Laurasiatheria</taxon>
        <taxon>Artiodactyla</taxon>
        <taxon>Tylopoda</taxon>
        <taxon>Camelidae</taxon>
        <taxon>Camelus</taxon>
    </lineage>
</organism>
<dbReference type="EMBL" id="JWIN03000022">
    <property type="protein sequence ID" value="KAB1259887.1"/>
    <property type="molecule type" value="Genomic_DNA"/>
</dbReference>
<dbReference type="PANTHER" id="PTHR11492:SF3">
    <property type="entry name" value="NUCLEAR FACTOR 1 X-TYPE"/>
    <property type="match status" value="1"/>
</dbReference>
<evidence type="ECO:0000256" key="1">
    <source>
        <dbReference type="SAM" id="MobiDB-lite"/>
    </source>
</evidence>
<dbReference type="GO" id="GO:0005634">
    <property type="term" value="C:nucleus"/>
    <property type="evidence" value="ECO:0007669"/>
    <property type="project" value="InterPro"/>
</dbReference>
<dbReference type="InterPro" id="IPR000647">
    <property type="entry name" value="CTF/NFI"/>
</dbReference>
<evidence type="ECO:0000313" key="2">
    <source>
        <dbReference type="EMBL" id="KAB1259887.1"/>
    </source>
</evidence>
<dbReference type="Pfam" id="PF00859">
    <property type="entry name" value="CTF_NFI"/>
    <property type="match status" value="1"/>
</dbReference>
<protein>
    <submittedName>
        <fullName evidence="2">Nuclear factor 1 X-type</fullName>
    </submittedName>
</protein>
<comment type="caution">
    <text evidence="2">The sequence shown here is derived from an EMBL/GenBank/DDBJ whole genome shotgun (WGS) entry which is preliminary data.</text>
</comment>
<dbReference type="PANTHER" id="PTHR11492">
    <property type="entry name" value="NUCLEAR FACTOR I"/>
    <property type="match status" value="1"/>
</dbReference>
<dbReference type="AlphaFoldDB" id="A0A5N4CM05"/>
<accession>A0A5N4CM05</accession>
<feature type="region of interest" description="Disordered" evidence="1">
    <location>
        <begin position="1"/>
        <end position="36"/>
    </location>
</feature>
<name>A0A5N4CM05_CAMDR</name>
<sequence length="200" mass="21461">MESPVDDVFYPGTGRSPAAGSSQSSGWPNDVDAGPASLKKSGKLDFCSALSSQGSSPRMAFTHHPLPVLAGVRPGSPRATASALHFPSTSIIQQSSPYFTHPTIRYHHHHGQDSLKEFVQFVCSDGSGQATGQFEFFSPLHPLHAIFSFAFAIRHEVMVMVIGAFATTGASSANRFVSIGPRDGNFLNIPQQSQEQPDMM</sequence>
<evidence type="ECO:0000313" key="3">
    <source>
        <dbReference type="Proteomes" id="UP000299084"/>
    </source>
</evidence>
<reference evidence="2 3" key="1">
    <citation type="journal article" date="2019" name="Mol. Ecol. Resour.">
        <title>Improving Illumina assemblies with Hi-C and long reads: an example with the North African dromedary.</title>
        <authorList>
            <person name="Elbers J.P."/>
            <person name="Rogers M.F."/>
            <person name="Perelman P.L."/>
            <person name="Proskuryakova A.A."/>
            <person name="Serdyukova N.A."/>
            <person name="Johnson W.E."/>
            <person name="Horin P."/>
            <person name="Corander J."/>
            <person name="Murphy D."/>
            <person name="Burger P.A."/>
        </authorList>
    </citation>
    <scope>NUCLEOTIDE SEQUENCE [LARGE SCALE GENOMIC DNA]</scope>
    <source>
        <strain evidence="2">Drom800</strain>
        <tissue evidence="2">Blood</tissue>
    </source>
</reference>
<proteinExistence type="predicted"/>
<dbReference type="GO" id="GO:0000978">
    <property type="term" value="F:RNA polymerase II cis-regulatory region sequence-specific DNA binding"/>
    <property type="evidence" value="ECO:0007669"/>
    <property type="project" value="TreeGrafter"/>
</dbReference>